<reference evidence="4 6" key="1">
    <citation type="submission" date="2018-11" db="EMBL/GenBank/DDBJ databases">
        <title>Genetic determinants and prediction of antibiotic resistance phenotypes in Helicobacter pylori.</title>
        <authorList>
            <person name="Wagner K."/>
        </authorList>
    </citation>
    <scope>NUCLEOTIDE SEQUENCE [LARGE SCALE GENOMIC DNA]</scope>
    <source>
        <strain evidence="4 6">ZH70</strain>
    </source>
</reference>
<evidence type="ECO:0000256" key="2">
    <source>
        <dbReference type="ARBA" id="ARBA00022729"/>
    </source>
</evidence>
<feature type="non-terminal residue" evidence="4">
    <location>
        <position position="146"/>
    </location>
</feature>
<sequence length="146" mass="16578">DKVVVRTIPNSSTRALALRTGEIMLMTGPNLNEVEQLEKLPNVVVDKSAGLLASWLSLNTQKKYFNNPLVRLAINHAINVDDYIKVIYEGFAQKMVNPFPPTIWGYNYNIKPYEYDLKKAKELLKQAGYPNGFKTTIFTTSTRNPK</sequence>
<evidence type="ECO:0000256" key="1">
    <source>
        <dbReference type="ARBA" id="ARBA00005695"/>
    </source>
</evidence>
<evidence type="ECO:0000259" key="3">
    <source>
        <dbReference type="Pfam" id="PF00496"/>
    </source>
</evidence>
<feature type="domain" description="Solute-binding protein family 5" evidence="3">
    <location>
        <begin position="1"/>
        <end position="142"/>
    </location>
</feature>
<dbReference type="EMBL" id="RJGP01001066">
    <property type="protein sequence ID" value="RVZ23895.1"/>
    <property type="molecule type" value="Genomic_DNA"/>
</dbReference>
<evidence type="ECO:0000313" key="6">
    <source>
        <dbReference type="Proteomes" id="UP000289022"/>
    </source>
</evidence>
<gene>
    <name evidence="5" type="ORF">EC518_12075</name>
    <name evidence="4" type="ORF">EC518_12080</name>
</gene>
<feature type="non-terminal residue" evidence="4">
    <location>
        <position position="1"/>
    </location>
</feature>
<name>A0A438WI83_HELPX</name>
<dbReference type="Proteomes" id="UP000289022">
    <property type="component" value="Unassembled WGS sequence"/>
</dbReference>
<comment type="caution">
    <text evidence="4">The sequence shown here is derived from an EMBL/GenBank/DDBJ whole genome shotgun (WGS) entry which is preliminary data.</text>
</comment>
<dbReference type="SUPFAM" id="SSF53850">
    <property type="entry name" value="Periplasmic binding protein-like II"/>
    <property type="match status" value="1"/>
</dbReference>
<dbReference type="InterPro" id="IPR000914">
    <property type="entry name" value="SBP_5_dom"/>
</dbReference>
<keyword evidence="2" id="KW-0732">Signal</keyword>
<evidence type="ECO:0000313" key="5">
    <source>
        <dbReference type="EMBL" id="RVZ23896.1"/>
    </source>
</evidence>
<evidence type="ECO:0000313" key="4">
    <source>
        <dbReference type="EMBL" id="RVZ23895.1"/>
    </source>
</evidence>
<proteinExistence type="inferred from homology"/>
<accession>A0A438WI83</accession>
<dbReference type="AlphaFoldDB" id="A0A438WI83"/>
<dbReference type="Gene3D" id="3.10.105.10">
    <property type="entry name" value="Dipeptide-binding Protein, Domain 3"/>
    <property type="match status" value="1"/>
</dbReference>
<dbReference type="GO" id="GO:0015833">
    <property type="term" value="P:peptide transport"/>
    <property type="evidence" value="ECO:0007669"/>
    <property type="project" value="TreeGrafter"/>
</dbReference>
<dbReference type="Pfam" id="PF00496">
    <property type="entry name" value="SBP_bac_5"/>
    <property type="match status" value="1"/>
</dbReference>
<dbReference type="EMBL" id="RJGP01001065">
    <property type="protein sequence ID" value="RVZ23896.1"/>
    <property type="molecule type" value="Genomic_DNA"/>
</dbReference>
<organism evidence="4 6">
    <name type="scientific">Helicobacter pylori</name>
    <name type="common">Campylobacter pylori</name>
    <dbReference type="NCBI Taxonomy" id="210"/>
    <lineage>
        <taxon>Bacteria</taxon>
        <taxon>Pseudomonadati</taxon>
        <taxon>Campylobacterota</taxon>
        <taxon>Epsilonproteobacteria</taxon>
        <taxon>Campylobacterales</taxon>
        <taxon>Helicobacteraceae</taxon>
        <taxon>Helicobacter</taxon>
    </lineage>
</organism>
<dbReference type="GO" id="GO:1904680">
    <property type="term" value="F:peptide transmembrane transporter activity"/>
    <property type="evidence" value="ECO:0007669"/>
    <property type="project" value="TreeGrafter"/>
</dbReference>
<dbReference type="InterPro" id="IPR039424">
    <property type="entry name" value="SBP_5"/>
</dbReference>
<comment type="similarity">
    <text evidence="1">Belongs to the bacterial solute-binding protein 5 family.</text>
</comment>
<dbReference type="PANTHER" id="PTHR30290:SF38">
    <property type="entry name" value="D,D-DIPEPTIDE-BINDING PERIPLASMIC PROTEIN DDPA-RELATED"/>
    <property type="match status" value="1"/>
</dbReference>
<protein>
    <submittedName>
        <fullName evidence="4">ABC transporter substrate-binding protein</fullName>
    </submittedName>
</protein>
<dbReference type="Gene3D" id="3.40.190.10">
    <property type="entry name" value="Periplasmic binding protein-like II"/>
    <property type="match status" value="1"/>
</dbReference>
<dbReference type="PANTHER" id="PTHR30290">
    <property type="entry name" value="PERIPLASMIC BINDING COMPONENT OF ABC TRANSPORTER"/>
    <property type="match status" value="1"/>
</dbReference>